<gene>
    <name evidence="1" type="ORF">SAMN05660862_2721</name>
</gene>
<protein>
    <submittedName>
        <fullName evidence="1">Uncharacterized protein</fullName>
    </submittedName>
</protein>
<keyword evidence="2" id="KW-1185">Reference proteome</keyword>
<evidence type="ECO:0000313" key="2">
    <source>
        <dbReference type="Proteomes" id="UP000192980"/>
    </source>
</evidence>
<dbReference type="RefSeq" id="WP_085473459.1">
    <property type="nucleotide sequence ID" value="NZ_CP038029.1"/>
</dbReference>
<proteinExistence type="predicted"/>
<sequence length="65" mass="7037">MENQVEKNETVNAKGIILLLGTIFGGLISIVTCGTFLGFITGIIVGLVFAIFFVSVFLPHKSHDR</sequence>
<dbReference type="Proteomes" id="UP000192980">
    <property type="component" value="Unassembled WGS sequence"/>
</dbReference>
<dbReference type="EMBL" id="FXAU01000005">
    <property type="protein sequence ID" value="SMG38867.1"/>
    <property type="molecule type" value="Genomic_DNA"/>
</dbReference>
<evidence type="ECO:0000313" key="1">
    <source>
        <dbReference type="EMBL" id="SMG38867.1"/>
    </source>
</evidence>
<reference evidence="1 2" key="1">
    <citation type="submission" date="2017-04" db="EMBL/GenBank/DDBJ databases">
        <authorList>
            <person name="Afonso C.L."/>
            <person name="Miller P.J."/>
            <person name="Scott M.A."/>
            <person name="Spackman E."/>
            <person name="Goraichik I."/>
            <person name="Dimitrov K.M."/>
            <person name="Suarez D.L."/>
            <person name="Swayne D.E."/>
        </authorList>
    </citation>
    <scope>NUCLEOTIDE SEQUENCE [LARGE SCALE GENOMIC DNA]</scope>
    <source>
        <strain evidence="1 2">DSM 22418</strain>
    </source>
</reference>
<dbReference type="STRING" id="561061.SAMN05660862_2721"/>
<dbReference type="OrthoDB" id="714299at2"/>
<name>A0A1X7KCS3_9SPHI</name>
<accession>A0A1X7KCS3</accession>
<dbReference type="AlphaFoldDB" id="A0A1X7KCS3"/>
<organism evidence="1 2">
    <name type="scientific">Sphingobacterium psychroaquaticum</name>
    <dbReference type="NCBI Taxonomy" id="561061"/>
    <lineage>
        <taxon>Bacteria</taxon>
        <taxon>Pseudomonadati</taxon>
        <taxon>Bacteroidota</taxon>
        <taxon>Sphingobacteriia</taxon>
        <taxon>Sphingobacteriales</taxon>
        <taxon>Sphingobacteriaceae</taxon>
        <taxon>Sphingobacterium</taxon>
    </lineage>
</organism>